<evidence type="ECO:0000256" key="6">
    <source>
        <dbReference type="ARBA" id="ARBA00022490"/>
    </source>
</evidence>
<proteinExistence type="inferred from homology"/>
<evidence type="ECO:0000256" key="11">
    <source>
        <dbReference type="ARBA" id="ARBA00049524"/>
    </source>
</evidence>
<dbReference type="Proteomes" id="UP000789739">
    <property type="component" value="Unassembled WGS sequence"/>
</dbReference>
<dbReference type="InterPro" id="IPR016181">
    <property type="entry name" value="Acyl_CoA_acyltransferase"/>
</dbReference>
<evidence type="ECO:0000256" key="8">
    <source>
        <dbReference type="ARBA" id="ARBA00023242"/>
    </source>
</evidence>
<dbReference type="EC" id="2.3.1.257" evidence="4"/>
<dbReference type="SUPFAM" id="SSF55729">
    <property type="entry name" value="Acyl-CoA N-acyltransferases (Nat)"/>
    <property type="match status" value="1"/>
</dbReference>
<evidence type="ECO:0000259" key="12">
    <source>
        <dbReference type="Pfam" id="PF00583"/>
    </source>
</evidence>
<dbReference type="GO" id="GO:0005737">
    <property type="term" value="C:cytoplasm"/>
    <property type="evidence" value="ECO:0007669"/>
    <property type="project" value="UniProtKB-SubCell"/>
</dbReference>
<sequence>MTICSYDSSHDPKEKRKEMRERHTRYIIAFNDNDIPIGFLLFQFLWLDDAEDEDVEIEVIYCLEIQMTDEVRGKGLGTFLMNILEDLGRYWRMKKSVLTAWKEQLTSIATILGKYSIDGTSPSKYLSGPEATSFNYEILSKVL</sequence>
<evidence type="ECO:0000256" key="10">
    <source>
        <dbReference type="ARBA" id="ARBA00047821"/>
    </source>
</evidence>
<keyword evidence="14" id="KW-1185">Reference proteome</keyword>
<dbReference type="InterPro" id="IPR000182">
    <property type="entry name" value="GNAT_dom"/>
</dbReference>
<evidence type="ECO:0000256" key="4">
    <source>
        <dbReference type="ARBA" id="ARBA00012950"/>
    </source>
</evidence>
<evidence type="ECO:0000256" key="9">
    <source>
        <dbReference type="ARBA" id="ARBA00023315"/>
    </source>
</evidence>
<keyword evidence="6" id="KW-0963">Cytoplasm</keyword>
<dbReference type="Pfam" id="PF00583">
    <property type="entry name" value="Acetyltransf_1"/>
    <property type="match status" value="1"/>
</dbReference>
<accession>A0A9N9G7V2</accession>
<comment type="catalytic activity">
    <reaction evidence="11">
        <text>N-terminal L-seryl-[histone H4] + acetyl-CoA = N-terminal N(alpha)-acetyl-L-seryl-[histone H4] + CoA + H(+)</text>
        <dbReference type="Rhea" id="RHEA:50596"/>
        <dbReference type="Rhea" id="RHEA-COMP:12740"/>
        <dbReference type="Rhea" id="RHEA-COMP:12743"/>
        <dbReference type="ChEBI" id="CHEBI:15378"/>
        <dbReference type="ChEBI" id="CHEBI:57287"/>
        <dbReference type="ChEBI" id="CHEBI:57288"/>
        <dbReference type="ChEBI" id="CHEBI:64738"/>
        <dbReference type="ChEBI" id="CHEBI:83690"/>
        <dbReference type="EC" id="2.3.1.257"/>
    </reaction>
</comment>
<reference evidence="13" key="1">
    <citation type="submission" date="2021-06" db="EMBL/GenBank/DDBJ databases">
        <authorList>
            <person name="Kallberg Y."/>
            <person name="Tangrot J."/>
            <person name="Rosling A."/>
        </authorList>
    </citation>
    <scope>NUCLEOTIDE SEQUENCE</scope>
    <source>
        <strain evidence="13">BR232B</strain>
    </source>
</reference>
<gene>
    <name evidence="13" type="ORF">PBRASI_LOCUS7124</name>
</gene>
<dbReference type="GO" id="GO:0010485">
    <property type="term" value="F:histone H4 acetyltransferase activity"/>
    <property type="evidence" value="ECO:0007669"/>
    <property type="project" value="InterPro"/>
</dbReference>
<evidence type="ECO:0000256" key="5">
    <source>
        <dbReference type="ARBA" id="ARBA00015043"/>
    </source>
</evidence>
<keyword evidence="9" id="KW-0012">Acyltransferase</keyword>
<protein>
    <recommendedName>
        <fullName evidence="5">N-alpha-acetyltransferase 40</fullName>
        <ecNumber evidence="4">2.3.1.257</ecNumber>
    </recommendedName>
</protein>
<evidence type="ECO:0000313" key="14">
    <source>
        <dbReference type="Proteomes" id="UP000789739"/>
    </source>
</evidence>
<comment type="similarity">
    <text evidence="3">Belongs to the acetyltransferase family. NAA40 subfamily.</text>
</comment>
<dbReference type="InterPro" id="IPR039949">
    <property type="entry name" value="NAA40"/>
</dbReference>
<comment type="catalytic activity">
    <reaction evidence="10">
        <text>N-terminal L-seryl-[histone H2A] + acetyl-CoA = N-terminal N(alpha)-acetyl-L-seryl-[histone H2A] + CoA + H(+)</text>
        <dbReference type="Rhea" id="RHEA:50600"/>
        <dbReference type="Rhea" id="RHEA-COMP:12742"/>
        <dbReference type="Rhea" id="RHEA-COMP:12744"/>
        <dbReference type="ChEBI" id="CHEBI:15378"/>
        <dbReference type="ChEBI" id="CHEBI:57287"/>
        <dbReference type="ChEBI" id="CHEBI:57288"/>
        <dbReference type="ChEBI" id="CHEBI:64738"/>
        <dbReference type="ChEBI" id="CHEBI:83690"/>
        <dbReference type="EC" id="2.3.1.257"/>
    </reaction>
</comment>
<dbReference type="PANTHER" id="PTHR20531">
    <property type="entry name" value="N-ALPHA-ACETYLTRANSFERASE 40"/>
    <property type="match status" value="1"/>
</dbReference>
<evidence type="ECO:0000256" key="7">
    <source>
        <dbReference type="ARBA" id="ARBA00022679"/>
    </source>
</evidence>
<dbReference type="GO" id="GO:0005634">
    <property type="term" value="C:nucleus"/>
    <property type="evidence" value="ECO:0007669"/>
    <property type="project" value="UniProtKB-SubCell"/>
</dbReference>
<dbReference type="AlphaFoldDB" id="A0A9N9G7V2"/>
<keyword evidence="7" id="KW-0808">Transferase</keyword>
<comment type="caution">
    <text evidence="13">The sequence shown here is derived from an EMBL/GenBank/DDBJ whole genome shotgun (WGS) entry which is preliminary data.</text>
</comment>
<dbReference type="GO" id="GO:1990189">
    <property type="term" value="F:protein N-terminal-serine acetyltransferase activity"/>
    <property type="evidence" value="ECO:0007669"/>
    <property type="project" value="UniProtKB-EC"/>
</dbReference>
<feature type="domain" description="N-acetyltransferase" evidence="12">
    <location>
        <begin position="13"/>
        <end position="107"/>
    </location>
</feature>
<comment type="subcellular location">
    <subcellularLocation>
        <location evidence="2">Cytoplasm</location>
    </subcellularLocation>
    <subcellularLocation>
        <location evidence="1">Nucleus</location>
    </subcellularLocation>
</comment>
<dbReference type="EMBL" id="CAJVPI010001042">
    <property type="protein sequence ID" value="CAG8591012.1"/>
    <property type="molecule type" value="Genomic_DNA"/>
</dbReference>
<dbReference type="GO" id="GO:0043998">
    <property type="term" value="F:histone H2A acetyltransferase activity"/>
    <property type="evidence" value="ECO:0007669"/>
    <property type="project" value="InterPro"/>
</dbReference>
<evidence type="ECO:0000313" key="13">
    <source>
        <dbReference type="EMBL" id="CAG8591012.1"/>
    </source>
</evidence>
<keyword evidence="8" id="KW-0539">Nucleus</keyword>
<dbReference type="CDD" id="cd04301">
    <property type="entry name" value="NAT_SF"/>
    <property type="match status" value="1"/>
</dbReference>
<dbReference type="OrthoDB" id="424551at2759"/>
<dbReference type="PANTHER" id="PTHR20531:SF1">
    <property type="entry name" value="N-ALPHA-ACETYLTRANSFERASE 40"/>
    <property type="match status" value="1"/>
</dbReference>
<dbReference type="Gene3D" id="3.40.630.30">
    <property type="match status" value="1"/>
</dbReference>
<evidence type="ECO:0000256" key="3">
    <source>
        <dbReference type="ARBA" id="ARBA00008870"/>
    </source>
</evidence>
<name>A0A9N9G7V2_9GLOM</name>
<evidence type="ECO:0000256" key="1">
    <source>
        <dbReference type="ARBA" id="ARBA00004123"/>
    </source>
</evidence>
<evidence type="ECO:0000256" key="2">
    <source>
        <dbReference type="ARBA" id="ARBA00004496"/>
    </source>
</evidence>
<organism evidence="13 14">
    <name type="scientific">Paraglomus brasilianum</name>
    <dbReference type="NCBI Taxonomy" id="144538"/>
    <lineage>
        <taxon>Eukaryota</taxon>
        <taxon>Fungi</taxon>
        <taxon>Fungi incertae sedis</taxon>
        <taxon>Mucoromycota</taxon>
        <taxon>Glomeromycotina</taxon>
        <taxon>Glomeromycetes</taxon>
        <taxon>Paraglomerales</taxon>
        <taxon>Paraglomeraceae</taxon>
        <taxon>Paraglomus</taxon>
    </lineage>
</organism>